<protein>
    <submittedName>
        <fullName evidence="1">Uncharacterized protein</fullName>
    </submittedName>
</protein>
<dbReference type="AlphaFoldDB" id="A0A9D1WU44"/>
<evidence type="ECO:0000313" key="2">
    <source>
        <dbReference type="Proteomes" id="UP000886721"/>
    </source>
</evidence>
<dbReference type="Proteomes" id="UP000886721">
    <property type="component" value="Unassembled WGS sequence"/>
</dbReference>
<gene>
    <name evidence="1" type="ORF">H9735_03480</name>
</gene>
<evidence type="ECO:0000313" key="1">
    <source>
        <dbReference type="EMBL" id="HIX67173.1"/>
    </source>
</evidence>
<comment type="caution">
    <text evidence="1">The sequence shown here is derived from an EMBL/GenBank/DDBJ whole genome shotgun (WGS) entry which is preliminary data.</text>
</comment>
<name>A0A9D1WU44_9FIRM</name>
<organism evidence="1 2">
    <name type="scientific">Candidatus Anaerostipes excrementavium</name>
    <dbReference type="NCBI Taxonomy" id="2838463"/>
    <lineage>
        <taxon>Bacteria</taxon>
        <taxon>Bacillati</taxon>
        <taxon>Bacillota</taxon>
        <taxon>Clostridia</taxon>
        <taxon>Lachnospirales</taxon>
        <taxon>Lachnospiraceae</taxon>
        <taxon>Anaerostipes</taxon>
    </lineage>
</organism>
<dbReference type="EMBL" id="DXEM01000010">
    <property type="protein sequence ID" value="HIX67173.1"/>
    <property type="molecule type" value="Genomic_DNA"/>
</dbReference>
<accession>A0A9D1WU44</accession>
<reference evidence="1" key="2">
    <citation type="submission" date="2021-04" db="EMBL/GenBank/DDBJ databases">
        <authorList>
            <person name="Gilroy R."/>
        </authorList>
    </citation>
    <scope>NUCLEOTIDE SEQUENCE</scope>
    <source>
        <strain evidence="1">CHK191-13928</strain>
    </source>
</reference>
<sequence>MKISKGFKRMIAIGIILAVCLVLFWPFSFEKYIRGKSEVKIAVMDAIFQTNDVKKDESAAAYSADSEEYTKIREILADNSYHHTVKSFVNQPQISGDPNEFVMLILGEDTVILIDTGDVLINGRLYCIGYGDGEKAAKMMKEIKEIMKE</sequence>
<reference evidence="1" key="1">
    <citation type="journal article" date="2021" name="PeerJ">
        <title>Extensive microbial diversity within the chicken gut microbiome revealed by metagenomics and culture.</title>
        <authorList>
            <person name="Gilroy R."/>
            <person name="Ravi A."/>
            <person name="Getino M."/>
            <person name="Pursley I."/>
            <person name="Horton D.L."/>
            <person name="Alikhan N.F."/>
            <person name="Baker D."/>
            <person name="Gharbi K."/>
            <person name="Hall N."/>
            <person name="Watson M."/>
            <person name="Adriaenssens E.M."/>
            <person name="Foster-Nyarko E."/>
            <person name="Jarju S."/>
            <person name="Secka A."/>
            <person name="Antonio M."/>
            <person name="Oren A."/>
            <person name="Chaudhuri R.R."/>
            <person name="La Ragione R."/>
            <person name="Hildebrand F."/>
            <person name="Pallen M.J."/>
        </authorList>
    </citation>
    <scope>NUCLEOTIDE SEQUENCE</scope>
    <source>
        <strain evidence="1">CHK191-13928</strain>
    </source>
</reference>
<proteinExistence type="predicted"/>